<dbReference type="InterPro" id="IPR032675">
    <property type="entry name" value="LRR_dom_sf"/>
</dbReference>
<evidence type="ECO:0000256" key="2">
    <source>
        <dbReference type="ARBA" id="ARBA00022741"/>
    </source>
</evidence>
<name>A0A7J7NDF8_9MAGN</name>
<evidence type="ECO:0000259" key="5">
    <source>
        <dbReference type="Pfam" id="PF18052"/>
    </source>
</evidence>
<reference evidence="7 8" key="1">
    <citation type="journal article" date="2020" name="IScience">
        <title>Genome Sequencing of the Endangered Kingdonia uniflora (Circaeasteraceae, Ranunculales) Reveals Potential Mechanisms of Evolutionary Specialization.</title>
        <authorList>
            <person name="Sun Y."/>
            <person name="Deng T."/>
            <person name="Zhang A."/>
            <person name="Moore M.J."/>
            <person name="Landis J.B."/>
            <person name="Lin N."/>
            <person name="Zhang H."/>
            <person name="Zhang X."/>
            <person name="Huang J."/>
            <person name="Zhang X."/>
            <person name="Sun H."/>
            <person name="Wang H."/>
        </authorList>
    </citation>
    <scope>NUCLEOTIDE SEQUENCE [LARGE SCALE GENOMIC DNA]</scope>
    <source>
        <strain evidence="7">TB1705</strain>
        <tissue evidence="7">Leaf</tissue>
    </source>
</reference>
<sequence>MANALVSEVLKQLMSFLQELKEEAELVAGAREEVEKLSVTFKKIHAVIDDAEKQQIKNESVKHWKGELKDVAYDIDDVLDEWCTRILKSRVLTLARKSKFIVGGGCNIGDLKNLNLHQRKLEIKRLERVLNKDEAKEAELKNDEYLRDLLLSFEWNDSSEMSEIERIEGVLEGLEPHGNLNELKIESYIGSKFPRWMMSGIVLSNLCILGVNQCNCVQLPFLESLKKLIIWRMPKVKRIGSEFLGIDSSDGVERLFPKLEILRFVMMDNLEEWDLSMKDVMPQLKHLYVLECPKLKRIPALGNLEFLETLEITGISSFECIRRELLGISNRKDGGETTPTVVFPKLKKLGLSYMDQWEEWEMMTRNEITIMPCLLELSLDKCYMLKSVPECTMPFSTITELRISEFPLLMWTQSCLPPLLETLYLFNDAGDLLKEIPASCTLKTLSIYFSTHVSLPRGLSQLESLQRLTILKCTKLEHLPQELQHLTSLQ</sequence>
<dbReference type="Gene3D" id="3.80.10.10">
    <property type="entry name" value="Ribonuclease Inhibitor"/>
    <property type="match status" value="2"/>
</dbReference>
<evidence type="ECO:0008006" key="9">
    <source>
        <dbReference type="Google" id="ProtNLM"/>
    </source>
</evidence>
<dbReference type="InterPro" id="IPR038005">
    <property type="entry name" value="RX-like_CC"/>
</dbReference>
<evidence type="ECO:0000313" key="8">
    <source>
        <dbReference type="Proteomes" id="UP000541444"/>
    </source>
</evidence>
<feature type="coiled-coil region" evidence="4">
    <location>
        <begin position="116"/>
        <end position="143"/>
    </location>
</feature>
<dbReference type="GO" id="GO:0006952">
    <property type="term" value="P:defense response"/>
    <property type="evidence" value="ECO:0007669"/>
    <property type="project" value="UniProtKB-KW"/>
</dbReference>
<keyword evidence="3" id="KW-0611">Plant defense</keyword>
<dbReference type="Proteomes" id="UP000541444">
    <property type="component" value="Unassembled WGS sequence"/>
</dbReference>
<proteinExistence type="predicted"/>
<dbReference type="PANTHER" id="PTHR47186:SF3">
    <property type="entry name" value="OS09G0267800 PROTEIN"/>
    <property type="match status" value="1"/>
</dbReference>
<feature type="domain" description="R13L1/DRL21-like LRR repeat region" evidence="6">
    <location>
        <begin position="108"/>
        <end position="228"/>
    </location>
</feature>
<keyword evidence="4" id="KW-0175">Coiled coil</keyword>
<dbReference type="Pfam" id="PF25019">
    <property type="entry name" value="LRR_R13L1-DRL21"/>
    <property type="match status" value="1"/>
</dbReference>
<dbReference type="GO" id="GO:0000166">
    <property type="term" value="F:nucleotide binding"/>
    <property type="evidence" value="ECO:0007669"/>
    <property type="project" value="UniProtKB-KW"/>
</dbReference>
<keyword evidence="1" id="KW-0677">Repeat</keyword>
<evidence type="ECO:0000256" key="3">
    <source>
        <dbReference type="ARBA" id="ARBA00022821"/>
    </source>
</evidence>
<evidence type="ECO:0000256" key="1">
    <source>
        <dbReference type="ARBA" id="ARBA00022737"/>
    </source>
</evidence>
<dbReference type="Pfam" id="PF18052">
    <property type="entry name" value="Rx_N"/>
    <property type="match status" value="1"/>
</dbReference>
<evidence type="ECO:0000256" key="4">
    <source>
        <dbReference type="SAM" id="Coils"/>
    </source>
</evidence>
<dbReference type="InterPro" id="IPR056789">
    <property type="entry name" value="LRR_R13L1-DRL21"/>
</dbReference>
<keyword evidence="8" id="KW-1185">Reference proteome</keyword>
<evidence type="ECO:0000259" key="6">
    <source>
        <dbReference type="Pfam" id="PF25019"/>
    </source>
</evidence>
<gene>
    <name evidence="7" type="ORF">GIB67_017101</name>
</gene>
<dbReference type="Gene3D" id="1.20.5.4130">
    <property type="match status" value="1"/>
</dbReference>
<dbReference type="AlphaFoldDB" id="A0A7J7NDF8"/>
<dbReference type="InterPro" id="IPR041118">
    <property type="entry name" value="Rx_N"/>
</dbReference>
<dbReference type="EMBL" id="JACGCM010000882">
    <property type="protein sequence ID" value="KAF6164898.1"/>
    <property type="molecule type" value="Genomic_DNA"/>
</dbReference>
<keyword evidence="2" id="KW-0547">Nucleotide-binding</keyword>
<dbReference type="SUPFAM" id="SSF52058">
    <property type="entry name" value="L domain-like"/>
    <property type="match status" value="1"/>
</dbReference>
<dbReference type="PANTHER" id="PTHR47186">
    <property type="entry name" value="LEUCINE-RICH REPEAT-CONTAINING PROTEIN 57"/>
    <property type="match status" value="1"/>
</dbReference>
<evidence type="ECO:0000313" key="7">
    <source>
        <dbReference type="EMBL" id="KAF6164898.1"/>
    </source>
</evidence>
<dbReference type="CDD" id="cd14798">
    <property type="entry name" value="RX-CC_like"/>
    <property type="match status" value="1"/>
</dbReference>
<comment type="caution">
    <text evidence="7">The sequence shown here is derived from an EMBL/GenBank/DDBJ whole genome shotgun (WGS) entry which is preliminary data.</text>
</comment>
<dbReference type="OrthoDB" id="1166019at2759"/>
<feature type="domain" description="Disease resistance N-terminal" evidence="5">
    <location>
        <begin position="6"/>
        <end position="96"/>
    </location>
</feature>
<accession>A0A7J7NDF8</accession>
<organism evidence="7 8">
    <name type="scientific">Kingdonia uniflora</name>
    <dbReference type="NCBI Taxonomy" id="39325"/>
    <lineage>
        <taxon>Eukaryota</taxon>
        <taxon>Viridiplantae</taxon>
        <taxon>Streptophyta</taxon>
        <taxon>Embryophyta</taxon>
        <taxon>Tracheophyta</taxon>
        <taxon>Spermatophyta</taxon>
        <taxon>Magnoliopsida</taxon>
        <taxon>Ranunculales</taxon>
        <taxon>Circaeasteraceae</taxon>
        <taxon>Kingdonia</taxon>
    </lineage>
</organism>
<protein>
    <recommendedName>
        <fullName evidence="9">Rx N-terminal domain-containing protein</fullName>
    </recommendedName>
</protein>